<dbReference type="Pfam" id="PF00353">
    <property type="entry name" value="HemolysinCabind"/>
    <property type="match status" value="12"/>
</dbReference>
<accession>A0ABQ4NID5</accession>
<dbReference type="Gene3D" id="2.60.120.200">
    <property type="match status" value="1"/>
</dbReference>
<evidence type="ECO:0000256" key="2">
    <source>
        <dbReference type="ARBA" id="ARBA00022525"/>
    </source>
</evidence>
<gene>
    <name evidence="4" type="ORF">JANAI62_08060</name>
</gene>
<dbReference type="PANTHER" id="PTHR38340:SF1">
    <property type="entry name" value="S-LAYER PROTEIN"/>
    <property type="match status" value="1"/>
</dbReference>
<dbReference type="InterPro" id="IPR011049">
    <property type="entry name" value="Serralysin-like_metalloprot_C"/>
</dbReference>
<dbReference type="Proteomes" id="UP000786693">
    <property type="component" value="Unassembled WGS sequence"/>
</dbReference>
<evidence type="ECO:0000313" key="4">
    <source>
        <dbReference type="EMBL" id="GIT94183.1"/>
    </source>
</evidence>
<dbReference type="PRINTS" id="PR00313">
    <property type="entry name" value="CABNDNGRPT"/>
</dbReference>
<keyword evidence="2" id="KW-0964">Secreted</keyword>
<dbReference type="EMBL" id="BPFH01000001">
    <property type="protein sequence ID" value="GIT94183.1"/>
    <property type="molecule type" value="Genomic_DNA"/>
</dbReference>
<dbReference type="PROSITE" id="PS00330">
    <property type="entry name" value="HEMOLYSIN_CALCIUM"/>
    <property type="match status" value="6"/>
</dbReference>
<evidence type="ECO:0000256" key="3">
    <source>
        <dbReference type="SAM" id="MobiDB-lite"/>
    </source>
</evidence>
<dbReference type="InterPro" id="IPR050557">
    <property type="entry name" value="RTX_toxin/Mannuronan_C5-epim"/>
</dbReference>
<dbReference type="SUPFAM" id="SSF51120">
    <property type="entry name" value="beta-Roll"/>
    <property type="match status" value="8"/>
</dbReference>
<feature type="region of interest" description="Disordered" evidence="3">
    <location>
        <begin position="1229"/>
        <end position="1255"/>
    </location>
</feature>
<evidence type="ECO:0008006" key="6">
    <source>
        <dbReference type="Google" id="ProtNLM"/>
    </source>
</evidence>
<keyword evidence="5" id="KW-1185">Reference proteome</keyword>
<dbReference type="InterPro" id="IPR018511">
    <property type="entry name" value="Hemolysin-typ_Ca-bd_CS"/>
</dbReference>
<feature type="region of interest" description="Disordered" evidence="3">
    <location>
        <begin position="1094"/>
        <end position="1116"/>
    </location>
</feature>
<reference evidence="4 5" key="1">
    <citation type="submission" date="2021-05" db="EMBL/GenBank/DDBJ databases">
        <title>Bacteria Genome sequencing.</title>
        <authorList>
            <person name="Takabe Y."/>
            <person name="Nakajima Y."/>
            <person name="Suzuki S."/>
            <person name="Shiozaki T."/>
        </authorList>
    </citation>
    <scope>NUCLEOTIDE SEQUENCE [LARGE SCALE GENOMIC DNA]</scope>
    <source>
        <strain evidence="4 5">AI_62</strain>
    </source>
</reference>
<evidence type="ECO:0000313" key="5">
    <source>
        <dbReference type="Proteomes" id="UP000786693"/>
    </source>
</evidence>
<proteinExistence type="predicted"/>
<dbReference type="SUPFAM" id="SSF49899">
    <property type="entry name" value="Concanavalin A-like lectins/glucanases"/>
    <property type="match status" value="1"/>
</dbReference>
<organism evidence="4 5">
    <name type="scientific">Jannaschia pagri</name>
    <dbReference type="NCBI Taxonomy" id="2829797"/>
    <lineage>
        <taxon>Bacteria</taxon>
        <taxon>Pseudomonadati</taxon>
        <taxon>Pseudomonadota</taxon>
        <taxon>Alphaproteobacteria</taxon>
        <taxon>Rhodobacterales</taxon>
        <taxon>Roseobacteraceae</taxon>
        <taxon>Jannaschia</taxon>
    </lineage>
</organism>
<dbReference type="Gene3D" id="2.150.10.10">
    <property type="entry name" value="Serralysin-like metalloprotease, C-terminal"/>
    <property type="match status" value="8"/>
</dbReference>
<dbReference type="PANTHER" id="PTHR38340">
    <property type="entry name" value="S-LAYER PROTEIN"/>
    <property type="match status" value="1"/>
</dbReference>
<evidence type="ECO:0000256" key="1">
    <source>
        <dbReference type="ARBA" id="ARBA00004613"/>
    </source>
</evidence>
<dbReference type="InterPro" id="IPR013320">
    <property type="entry name" value="ConA-like_dom_sf"/>
</dbReference>
<sequence length="1804" mass="186231">MMTPNLSLYRARTDTLRETLSTNLDRLDDASQVIDALGDLADKLKEASKDAKVIDRLIDDLRDVSTLLKLFPPTRGFGSSLDRVLDKIAKRTQEIADTLDAHSRAIQAFDAGLKAADVLATALTVKLSNELGDIDAIYASLADLDTALEDDPAGLDPRTRAVIEDMDATFADLADRFPQAALDALDVSVRQLATALDPFASIPDKATLFLDGLDAVSGLIRGIGDPLASVTDALSPLLWVLEKAEAAIDAVVSPVIDPLTEALGIDALLNEIDKAIGGLLPDLTVLSPLDGVTSEFTAIFGSAPDFTQPMLAEIDGILGARDDLPALDAEQALIARIFGEAGYLAPLVAPGSDQSDILLGRNALLALTSQLEGLDGHDVLSAGIGNDTLIGGPGNDVFINAGGNDAIFGDGNTSAGGDIETGGSGFDTLFSPAALSQFTWETRRAGQDNIVSLAHLGGFAFGLVGNLGEDEITNVESFVFGATVVTYDQLATAIRVAYSGDPSEPGFAEGSTRGDLILGGERPDLIRAGLGNDIIIATEGFDSIDGGEGTDVVHYSGLNTPGVRAALTPEDQTRLGGMTDRLLNIENLLGSAGDDLLVGSGGANDLNGGRGDDTLAGLAGGDNLVLGPGVNLAIGGDGDDTIISLGSGRMVAGAGDDLYSLGGGQAVSDVVFYAVTDTDIAGGIAASDLSPADTLDPDNSLPFRIEYDGQAPHAPIRVIKYDDLGEVLGTDALSPTGANVVGTARDDSFRLGTAFAWLDGGLGDDTFYGTEDAPRDRLDETEEGPPQHRILGGSGSDVLVSQTMDEHFVGGRGNDRYVFVEPDPASDAVSLPVVDRFEAYFSGGAAPGGFNALSNVADGDATDAPVPAAFDRAAADSETDTGTDTIDLSASARYWLIDAQAGRLESVEFIGQSVENLSGGDNILLFDGVEEILGGTLNDWLVMGTTALLFRGGDGNDVILPTDRGTGGDATVFGGAGDDRFTLGLGVDQIHGDAGNDWLRNDGNLSTTPGLTERLSGGTGNDFLTVGSSGRTYDGVLTDFDGGEGQDFGEFYLSDTARFELDLVDGIYSIDGDAAVFTEMEGVIVHGASSDVEGSDRADAVQTGDGDDWLRGEAGSDILSAGDGDDTIWGGAGNDILAPGQGNATVDGGDGIDELRLDGRIVYRLGTGTSLRDGFDRRVDWRIDLEAGAITAGDERVLYTNIERFVGGSGNDSLLGTASADNLDGFSGNDSVSGAGGDDSLRGGKGQDTVTGGAGNDVLNGGLGDDILTGGDGTDILQLNADLSDVVLRGLSGVATGVLVEEVEVAPGVDIFITQYTHSTDRFSGIEEITLGQGNDDAEGSAGADTLRGVLGDDTLVGLGGRDSLSGGDGDDSLVGDGVSALPGLLELDPSSGAVGLRLDSFDAMPTERLTVELMLRAGPQTAPTDLMTYGAGADEAAFALRLDSETGVLQVVFGDEVVDTGVTAEQLFDGDTHRLSVTWQAQSGWVEIYIDGALSWSEFNIDAARTPLDPGQTLTFGAGLDGALGDLRIFSDRREEWQIATNALRSIEVEDAPSLVGAWQFDGDGPADQSSHGSPLEVFGTVRQAVIDSGVWGNDTLLGGAGNDTLDGGRGADLMIGGQGDDTYRVNFSGDRITELAGEGTDVVYSTADITLGTAEIERVILEGTGNLRVNANGSANEIVGNAGSNILVGFGGADTLKGGGGQDFFAFQTTDAAGAAIVLDFGGSDKLALDDRFFELGDGRIEVRDVTAQQAANALGSGAVRYDRRTGDLFIDRDGRGGPQSEMLLVTLEGGPSLTADDVLLF</sequence>
<feature type="region of interest" description="Disordered" evidence="3">
    <location>
        <begin position="768"/>
        <end position="795"/>
    </location>
</feature>
<comment type="subcellular location">
    <subcellularLocation>
        <location evidence="1">Secreted</location>
    </subcellularLocation>
</comment>
<protein>
    <recommendedName>
        <fullName evidence="6">Ca2+-binding protein, RTX toxin-related</fullName>
    </recommendedName>
</protein>
<dbReference type="RefSeq" id="WP_220747673.1">
    <property type="nucleotide sequence ID" value="NZ_BPFH01000001.1"/>
</dbReference>
<dbReference type="InterPro" id="IPR001343">
    <property type="entry name" value="Hemolysn_Ca-bd"/>
</dbReference>
<comment type="caution">
    <text evidence="4">The sequence shown here is derived from an EMBL/GenBank/DDBJ whole genome shotgun (WGS) entry which is preliminary data.</text>
</comment>
<name>A0ABQ4NID5_9RHOB</name>